<dbReference type="PANTHER" id="PTHR10963:SF55">
    <property type="entry name" value="GLYCOSIDE HYDROLASE FAMILY 16 PROTEIN"/>
    <property type="match status" value="1"/>
</dbReference>
<sequence length="285" mass="29923">MTTTAGRATTDRGGQPGRGRHRATALGVGAVVGALAVGAAVLTVTGGSSAHDPSGETMPTSDGGAWHRVYSEDFADDAPTGTFASRYADRFTTYDGFADTAGTGRYSASAVTAHDGLLDVGLRTTDGGTPLAGGVVPLVDGRWGGQTSGRYSIRMKSDRVDGYGVAVLLWSDANRWSDGEVDFPEGGLGQRAWLNVHCLDDPARQCVHHETDARLSDWHTYTIEWTPERMTFMVDGRTVGTTTEDVPTARMHLVLQAGSTGGTPPRAARGSVLVDWVTIDVPAAG</sequence>
<dbReference type="InterPro" id="IPR013320">
    <property type="entry name" value="ConA-like_dom_sf"/>
</dbReference>
<evidence type="ECO:0000256" key="3">
    <source>
        <dbReference type="SAM" id="Phobius"/>
    </source>
</evidence>
<evidence type="ECO:0000256" key="2">
    <source>
        <dbReference type="SAM" id="MobiDB-lite"/>
    </source>
</evidence>
<keyword evidence="5" id="KW-0378">Hydrolase</keyword>
<protein>
    <submittedName>
        <fullName evidence="5">Glycoside hydrolase family 16 protein</fullName>
    </submittedName>
</protein>
<keyword evidence="3" id="KW-0472">Membrane</keyword>
<dbReference type="EMBL" id="JABMCG010000055">
    <property type="protein sequence ID" value="NUU26730.1"/>
    <property type="molecule type" value="Genomic_DNA"/>
</dbReference>
<dbReference type="SUPFAM" id="SSF49899">
    <property type="entry name" value="Concanavalin A-like lectins/glucanases"/>
    <property type="match status" value="1"/>
</dbReference>
<dbReference type="Proteomes" id="UP000539146">
    <property type="component" value="Unassembled WGS sequence"/>
</dbReference>
<dbReference type="Pfam" id="PF00722">
    <property type="entry name" value="Glyco_hydro_16"/>
    <property type="match status" value="1"/>
</dbReference>
<gene>
    <name evidence="5" type="ORF">HP467_01170</name>
</gene>
<evidence type="ECO:0000313" key="5">
    <source>
        <dbReference type="EMBL" id="NUU26730.1"/>
    </source>
</evidence>
<dbReference type="PANTHER" id="PTHR10963">
    <property type="entry name" value="GLYCOSYL HYDROLASE-RELATED"/>
    <property type="match status" value="1"/>
</dbReference>
<organism evidence="5 6">
    <name type="scientific">Curtobacterium citreum</name>
    <dbReference type="NCBI Taxonomy" id="2036"/>
    <lineage>
        <taxon>Bacteria</taxon>
        <taxon>Bacillati</taxon>
        <taxon>Actinomycetota</taxon>
        <taxon>Actinomycetes</taxon>
        <taxon>Micrococcales</taxon>
        <taxon>Microbacteriaceae</taxon>
        <taxon>Curtobacterium</taxon>
    </lineage>
</organism>
<dbReference type="RefSeq" id="WP_175324936.1">
    <property type="nucleotide sequence ID" value="NZ_BAAAWP010000001.1"/>
</dbReference>
<dbReference type="InterPro" id="IPR000757">
    <property type="entry name" value="Beta-glucanase-like"/>
</dbReference>
<dbReference type="GO" id="GO:0005975">
    <property type="term" value="P:carbohydrate metabolic process"/>
    <property type="evidence" value="ECO:0007669"/>
    <property type="project" value="InterPro"/>
</dbReference>
<dbReference type="InterPro" id="IPR050546">
    <property type="entry name" value="Glycosyl_Hydrlase_16"/>
</dbReference>
<keyword evidence="3" id="KW-1133">Transmembrane helix</keyword>
<dbReference type="CDD" id="cd00413">
    <property type="entry name" value="Glyco_hydrolase_16"/>
    <property type="match status" value="1"/>
</dbReference>
<evidence type="ECO:0000256" key="1">
    <source>
        <dbReference type="ARBA" id="ARBA00006865"/>
    </source>
</evidence>
<evidence type="ECO:0000313" key="6">
    <source>
        <dbReference type="Proteomes" id="UP000539146"/>
    </source>
</evidence>
<proteinExistence type="inferred from homology"/>
<dbReference type="AlphaFoldDB" id="A0A850DRG7"/>
<accession>A0A850DRG7</accession>
<keyword evidence="3" id="KW-0812">Transmembrane</keyword>
<feature type="compositionally biased region" description="Low complexity" evidence="2">
    <location>
        <begin position="1"/>
        <end position="13"/>
    </location>
</feature>
<dbReference type="PROSITE" id="PS51762">
    <property type="entry name" value="GH16_2"/>
    <property type="match status" value="1"/>
</dbReference>
<name>A0A850DRG7_9MICO</name>
<feature type="region of interest" description="Disordered" evidence="2">
    <location>
        <begin position="1"/>
        <end position="21"/>
    </location>
</feature>
<dbReference type="Gene3D" id="2.60.120.200">
    <property type="match status" value="1"/>
</dbReference>
<feature type="domain" description="GH16" evidence="4">
    <location>
        <begin position="51"/>
        <end position="285"/>
    </location>
</feature>
<reference evidence="5 6" key="1">
    <citation type="submission" date="2020-05" db="EMBL/GenBank/DDBJ databases">
        <title>Genome Sequencing of Type Strains.</title>
        <authorList>
            <person name="Lemaire J.F."/>
            <person name="Inderbitzin P."/>
            <person name="Gregorio O.A."/>
            <person name="Collins S.B."/>
            <person name="Wespe N."/>
            <person name="Knight-Connoni V."/>
        </authorList>
    </citation>
    <scope>NUCLEOTIDE SEQUENCE [LARGE SCALE GENOMIC DNA]</scope>
    <source>
        <strain evidence="5 6">DSM 20512</strain>
    </source>
</reference>
<dbReference type="GO" id="GO:0004553">
    <property type="term" value="F:hydrolase activity, hydrolyzing O-glycosyl compounds"/>
    <property type="evidence" value="ECO:0007669"/>
    <property type="project" value="InterPro"/>
</dbReference>
<feature type="transmembrane region" description="Helical" evidence="3">
    <location>
        <begin position="23"/>
        <end position="44"/>
    </location>
</feature>
<comment type="similarity">
    <text evidence="1">Belongs to the glycosyl hydrolase 16 family.</text>
</comment>
<evidence type="ECO:0000259" key="4">
    <source>
        <dbReference type="PROSITE" id="PS51762"/>
    </source>
</evidence>
<comment type="caution">
    <text evidence="5">The sequence shown here is derived from an EMBL/GenBank/DDBJ whole genome shotgun (WGS) entry which is preliminary data.</text>
</comment>